<proteinExistence type="predicted"/>
<dbReference type="Proteomes" id="UP001420932">
    <property type="component" value="Unassembled WGS sequence"/>
</dbReference>
<evidence type="ECO:0008006" key="3">
    <source>
        <dbReference type="Google" id="ProtNLM"/>
    </source>
</evidence>
<protein>
    <recommendedName>
        <fullName evidence="3">Protein FAR1-RELATED SEQUENCE</fullName>
    </recommendedName>
</protein>
<gene>
    <name evidence="1" type="ORF">Syun_011827</name>
</gene>
<evidence type="ECO:0000313" key="2">
    <source>
        <dbReference type="Proteomes" id="UP001420932"/>
    </source>
</evidence>
<dbReference type="EMBL" id="JBBNAF010000005">
    <property type="protein sequence ID" value="KAK9142427.1"/>
    <property type="molecule type" value="Genomic_DNA"/>
</dbReference>
<dbReference type="AlphaFoldDB" id="A0AAP0K0Q6"/>
<organism evidence="1 2">
    <name type="scientific">Stephania yunnanensis</name>
    <dbReference type="NCBI Taxonomy" id="152371"/>
    <lineage>
        <taxon>Eukaryota</taxon>
        <taxon>Viridiplantae</taxon>
        <taxon>Streptophyta</taxon>
        <taxon>Embryophyta</taxon>
        <taxon>Tracheophyta</taxon>
        <taxon>Spermatophyta</taxon>
        <taxon>Magnoliopsida</taxon>
        <taxon>Ranunculales</taxon>
        <taxon>Menispermaceae</taxon>
        <taxon>Menispermoideae</taxon>
        <taxon>Cissampelideae</taxon>
        <taxon>Stephania</taxon>
    </lineage>
</organism>
<name>A0AAP0K0Q6_9MAGN</name>
<accession>A0AAP0K0Q6</accession>
<reference evidence="1 2" key="1">
    <citation type="submission" date="2024-01" db="EMBL/GenBank/DDBJ databases">
        <title>Genome assemblies of Stephania.</title>
        <authorList>
            <person name="Yang L."/>
        </authorList>
    </citation>
    <scope>NUCLEOTIDE SEQUENCE [LARGE SCALE GENOMIC DNA]</scope>
    <source>
        <strain evidence="1">YNDBR</strain>
        <tissue evidence="1">Leaf</tissue>
    </source>
</reference>
<evidence type="ECO:0000313" key="1">
    <source>
        <dbReference type="EMBL" id="KAK9142427.1"/>
    </source>
</evidence>
<sequence length="130" mass="15640">MTLMYVKIEASFDHRYNDIRHDYGDVKRLVEYLEKNCVRELNEIFVFAWTDKIMHLGETTMQRVEFVHSTFKKHVGHCQANFEAVWGVIYGMTDNQHNKIKASFEQSLNMVQHGFMCHLYRHFCRVMYPK</sequence>
<comment type="caution">
    <text evidence="1">The sequence shown here is derived from an EMBL/GenBank/DDBJ whole genome shotgun (WGS) entry which is preliminary data.</text>
</comment>
<keyword evidence="2" id="KW-1185">Reference proteome</keyword>